<dbReference type="EMBL" id="FXTP01000005">
    <property type="protein sequence ID" value="SMO58788.1"/>
    <property type="molecule type" value="Genomic_DNA"/>
</dbReference>
<reference evidence="2 3" key="1">
    <citation type="submission" date="2017-05" db="EMBL/GenBank/DDBJ databases">
        <authorList>
            <person name="Varghese N."/>
            <person name="Submissions S."/>
        </authorList>
    </citation>
    <scope>NUCLEOTIDE SEQUENCE [LARGE SCALE GENOMIC DNA]</scope>
    <source>
        <strain evidence="2 3">DSM 21985</strain>
    </source>
</reference>
<dbReference type="InterPro" id="IPR036249">
    <property type="entry name" value="Thioredoxin-like_sf"/>
</dbReference>
<protein>
    <submittedName>
        <fullName evidence="2">Thiol-disulfide isomerase or thioredoxin</fullName>
    </submittedName>
</protein>
<gene>
    <name evidence="2" type="ORF">SAMN06265219_105151</name>
</gene>
<dbReference type="GO" id="GO:0016853">
    <property type="term" value="F:isomerase activity"/>
    <property type="evidence" value="ECO:0007669"/>
    <property type="project" value="UniProtKB-KW"/>
</dbReference>
<dbReference type="SUPFAM" id="SSF52833">
    <property type="entry name" value="Thioredoxin-like"/>
    <property type="match status" value="1"/>
</dbReference>
<sequence length="164" mass="18875">MKSSSLFICLFVFFGLMSSSLAAQSSAQLIGEVTKEQILKSDRIYEIYFNRYQPENEAVEYLQALQDSISIYVFWGSWCPESKKQVPRLIKTLDRAGNENINAHYIGTDAQKKFPKEFLKKFDIKYIPTVMVLKSQLEVGRIDQKPNIPIEKALIQVLKKDNSN</sequence>
<proteinExistence type="predicted"/>
<keyword evidence="2" id="KW-0413">Isomerase</keyword>
<keyword evidence="3" id="KW-1185">Reference proteome</keyword>
<dbReference type="OrthoDB" id="6398367at2"/>
<feature type="signal peptide" evidence="1">
    <location>
        <begin position="1"/>
        <end position="22"/>
    </location>
</feature>
<name>A0A521CH78_9BACT</name>
<evidence type="ECO:0000256" key="1">
    <source>
        <dbReference type="SAM" id="SignalP"/>
    </source>
</evidence>
<dbReference type="AlphaFoldDB" id="A0A521CH78"/>
<dbReference type="Gene3D" id="3.40.30.10">
    <property type="entry name" value="Glutaredoxin"/>
    <property type="match status" value="1"/>
</dbReference>
<dbReference type="Proteomes" id="UP000317557">
    <property type="component" value="Unassembled WGS sequence"/>
</dbReference>
<accession>A0A521CH78</accession>
<keyword evidence="1" id="KW-0732">Signal</keyword>
<evidence type="ECO:0000313" key="2">
    <source>
        <dbReference type="EMBL" id="SMO58788.1"/>
    </source>
</evidence>
<dbReference type="Pfam" id="PF14595">
    <property type="entry name" value="Thioredoxin_9"/>
    <property type="match status" value="1"/>
</dbReference>
<feature type="chain" id="PRO_5021894676" evidence="1">
    <location>
        <begin position="23"/>
        <end position="164"/>
    </location>
</feature>
<evidence type="ECO:0000313" key="3">
    <source>
        <dbReference type="Proteomes" id="UP000317557"/>
    </source>
</evidence>
<organism evidence="2 3">
    <name type="scientific">Gracilimonas mengyeensis</name>
    <dbReference type="NCBI Taxonomy" id="1302730"/>
    <lineage>
        <taxon>Bacteria</taxon>
        <taxon>Pseudomonadati</taxon>
        <taxon>Balneolota</taxon>
        <taxon>Balneolia</taxon>
        <taxon>Balneolales</taxon>
        <taxon>Balneolaceae</taxon>
        <taxon>Gracilimonas</taxon>
    </lineage>
</organism>